<dbReference type="FunFam" id="3.40.50.300:FF:001091">
    <property type="entry name" value="Probable disease resistance protein At1g61300"/>
    <property type="match status" value="1"/>
</dbReference>
<feature type="compositionally biased region" description="Polar residues" evidence="3">
    <location>
        <begin position="34"/>
        <end position="46"/>
    </location>
</feature>
<keyword evidence="4" id="KW-0472">Membrane</keyword>
<feature type="domain" description="Disease resistance protein winged helix" evidence="6">
    <location>
        <begin position="289"/>
        <end position="335"/>
    </location>
</feature>
<sequence>MKRLEIASAIKAIKSSLVEINQRRKRYDFKAENGSGSSRGATQNENFGDPRMASHFIKETQIVGLEKPAEDLMRCLVEGTNELKLVFVVGMGGLGKATLSNHVFRNKRVEKHFNYRLFITVSQSYTVRELLINMVKEFYKDNMELIPKDLQEMDCKTLIDQVIQFLESKRYLVLFDDVWTENFSDEIEHALINNNKGSRIIVTTRMMHVAEYFKKSFTVHIHELQPLPEDKACELFHKKTFRSNPENQCPQELVKMSNEIVKKCEGLPLAIVAIGGLLSTKEKSIVEWEKDYTINRKRLTRQWMAEGLVRYTERETLEDVAEEYLTELIQRTISNTNLRNTSSNSGIRAIFVFDKDELPKHFMGGLSSKFKLLKVLDFENSLLSSIPDNLGNLFHLRNLGSNFGILAYGVLNTAYYLTTFLFVWFYVAPAPGKMGYLAAVERFLKLMAMVWAGSQVTKILRAAGHYWGKHERRGKMRRIGKRVNSDRVAKQADKPCKETKEAGIRG</sequence>
<dbReference type="InterPro" id="IPR027417">
    <property type="entry name" value="P-loop_NTPase"/>
</dbReference>
<dbReference type="PRINTS" id="PR00364">
    <property type="entry name" value="DISEASERSIST"/>
</dbReference>
<feature type="transmembrane region" description="Helical" evidence="4">
    <location>
        <begin position="405"/>
        <end position="426"/>
    </location>
</feature>
<protein>
    <submittedName>
        <fullName evidence="7">Uncharacterized protein</fullName>
    </submittedName>
</protein>
<dbReference type="SUPFAM" id="SSF52540">
    <property type="entry name" value="P-loop containing nucleoside triphosphate hydrolases"/>
    <property type="match status" value="1"/>
</dbReference>
<keyword evidence="4" id="KW-1133">Transmembrane helix</keyword>
<dbReference type="Pfam" id="PF00931">
    <property type="entry name" value="NB-ARC"/>
    <property type="match status" value="1"/>
</dbReference>
<dbReference type="Proteomes" id="UP000242715">
    <property type="component" value="Unassembled WGS sequence"/>
</dbReference>
<reference evidence="8" key="1">
    <citation type="journal article" date="2017" name="Front. Plant Sci.">
        <title>Climate Clever Clovers: New Paradigm to Reduce the Environmental Footprint of Ruminants by Breeding Low Methanogenic Forages Utilizing Haplotype Variation.</title>
        <authorList>
            <person name="Kaur P."/>
            <person name="Appels R."/>
            <person name="Bayer P.E."/>
            <person name="Keeble-Gagnere G."/>
            <person name="Wang J."/>
            <person name="Hirakawa H."/>
            <person name="Shirasawa K."/>
            <person name="Vercoe P."/>
            <person name="Stefanova K."/>
            <person name="Durmic Z."/>
            <person name="Nichols P."/>
            <person name="Revell C."/>
            <person name="Isobe S.N."/>
            <person name="Edwards D."/>
            <person name="Erskine W."/>
        </authorList>
    </citation>
    <scope>NUCLEOTIDE SEQUENCE [LARGE SCALE GENOMIC DNA]</scope>
    <source>
        <strain evidence="8">cv. Daliak</strain>
    </source>
</reference>
<evidence type="ECO:0000256" key="2">
    <source>
        <dbReference type="ARBA" id="ARBA00022821"/>
    </source>
</evidence>
<proteinExistence type="predicted"/>
<evidence type="ECO:0000256" key="3">
    <source>
        <dbReference type="SAM" id="MobiDB-lite"/>
    </source>
</evidence>
<keyword evidence="2" id="KW-0611">Plant defense</keyword>
<dbReference type="AlphaFoldDB" id="A0A2Z6PF71"/>
<dbReference type="PANTHER" id="PTHR36766:SF63">
    <property type="entry name" value="NB-ARC DOMAIN-CONTAINING PROTEIN"/>
    <property type="match status" value="1"/>
</dbReference>
<feature type="region of interest" description="Disordered" evidence="3">
    <location>
        <begin position="486"/>
        <end position="506"/>
    </location>
</feature>
<evidence type="ECO:0000256" key="1">
    <source>
        <dbReference type="ARBA" id="ARBA00022737"/>
    </source>
</evidence>
<evidence type="ECO:0000313" key="8">
    <source>
        <dbReference type="Proteomes" id="UP000242715"/>
    </source>
</evidence>
<dbReference type="InterPro" id="IPR002182">
    <property type="entry name" value="NB-ARC"/>
</dbReference>
<dbReference type="InterPro" id="IPR058922">
    <property type="entry name" value="WHD_DRP"/>
</dbReference>
<dbReference type="GO" id="GO:0006952">
    <property type="term" value="P:defense response"/>
    <property type="evidence" value="ECO:0007669"/>
    <property type="project" value="UniProtKB-KW"/>
</dbReference>
<name>A0A2Z6PF71_TRISU</name>
<dbReference type="InterPro" id="IPR042197">
    <property type="entry name" value="Apaf_helical"/>
</dbReference>
<keyword evidence="1" id="KW-0677">Repeat</keyword>
<feature type="region of interest" description="Disordered" evidence="3">
    <location>
        <begin position="29"/>
        <end position="48"/>
    </location>
</feature>
<dbReference type="EMBL" id="DF974416">
    <property type="protein sequence ID" value="GAU48382.1"/>
    <property type="molecule type" value="Genomic_DNA"/>
</dbReference>
<dbReference type="OrthoDB" id="1433080at2759"/>
<accession>A0A2Z6PF71</accession>
<gene>
    <name evidence="7" type="ORF">TSUD_118080</name>
</gene>
<keyword evidence="8" id="KW-1185">Reference proteome</keyword>
<dbReference type="PANTHER" id="PTHR36766">
    <property type="entry name" value="PLANT BROAD-SPECTRUM MILDEW RESISTANCE PROTEIN RPW8"/>
    <property type="match status" value="1"/>
</dbReference>
<evidence type="ECO:0000256" key="4">
    <source>
        <dbReference type="SAM" id="Phobius"/>
    </source>
</evidence>
<evidence type="ECO:0000259" key="5">
    <source>
        <dbReference type="Pfam" id="PF00931"/>
    </source>
</evidence>
<dbReference type="Gene3D" id="3.40.50.300">
    <property type="entry name" value="P-loop containing nucleotide triphosphate hydrolases"/>
    <property type="match status" value="1"/>
</dbReference>
<feature type="domain" description="NB-ARC" evidence="5">
    <location>
        <begin position="66"/>
        <end position="244"/>
    </location>
</feature>
<dbReference type="Gene3D" id="1.10.8.430">
    <property type="entry name" value="Helical domain of apoptotic protease-activating factors"/>
    <property type="match status" value="1"/>
</dbReference>
<dbReference type="Pfam" id="PF23559">
    <property type="entry name" value="WHD_DRP"/>
    <property type="match status" value="1"/>
</dbReference>
<organism evidence="7 8">
    <name type="scientific">Trifolium subterraneum</name>
    <name type="common">Subterranean clover</name>
    <dbReference type="NCBI Taxonomy" id="3900"/>
    <lineage>
        <taxon>Eukaryota</taxon>
        <taxon>Viridiplantae</taxon>
        <taxon>Streptophyta</taxon>
        <taxon>Embryophyta</taxon>
        <taxon>Tracheophyta</taxon>
        <taxon>Spermatophyta</taxon>
        <taxon>Magnoliopsida</taxon>
        <taxon>eudicotyledons</taxon>
        <taxon>Gunneridae</taxon>
        <taxon>Pentapetalae</taxon>
        <taxon>rosids</taxon>
        <taxon>fabids</taxon>
        <taxon>Fabales</taxon>
        <taxon>Fabaceae</taxon>
        <taxon>Papilionoideae</taxon>
        <taxon>50 kb inversion clade</taxon>
        <taxon>NPAAA clade</taxon>
        <taxon>Hologalegina</taxon>
        <taxon>IRL clade</taxon>
        <taxon>Trifolieae</taxon>
        <taxon>Trifolium</taxon>
    </lineage>
</organism>
<evidence type="ECO:0000313" key="7">
    <source>
        <dbReference type="EMBL" id="GAU48382.1"/>
    </source>
</evidence>
<dbReference type="GO" id="GO:0043531">
    <property type="term" value="F:ADP binding"/>
    <property type="evidence" value="ECO:0007669"/>
    <property type="project" value="InterPro"/>
</dbReference>
<keyword evidence="4" id="KW-0812">Transmembrane</keyword>
<evidence type="ECO:0000259" key="6">
    <source>
        <dbReference type="Pfam" id="PF23559"/>
    </source>
</evidence>